<reference evidence="1" key="1">
    <citation type="submission" date="2021-06" db="EMBL/GenBank/DDBJ databases">
        <authorList>
            <person name="Huq M.A."/>
        </authorList>
    </citation>
    <scope>NUCLEOTIDE SEQUENCE</scope>
    <source>
        <strain evidence="1">MAH-26</strain>
    </source>
</reference>
<protein>
    <submittedName>
        <fullName evidence="1">Uncharacterized protein</fullName>
    </submittedName>
</protein>
<dbReference type="RefSeq" id="WP_217791356.1">
    <property type="nucleotide sequence ID" value="NZ_JAHSPG010000008.1"/>
</dbReference>
<sequence>MKKIPILALPLLLLFACNKEINNTTTNNDHSYDSAKLINKSWYWGGKLDPQLVTLILKPKDTAFLIHCYWIVPPYKYFTDTLKWNTVGKDSLSLDGHHFRVYSVNDSVLVTSNWVVGGPGISDTTKQTFTTY</sequence>
<organism evidence="1 2">
    <name type="scientific">Pinibacter aurantiacus</name>
    <dbReference type="NCBI Taxonomy" id="2851599"/>
    <lineage>
        <taxon>Bacteria</taxon>
        <taxon>Pseudomonadati</taxon>
        <taxon>Bacteroidota</taxon>
        <taxon>Chitinophagia</taxon>
        <taxon>Chitinophagales</taxon>
        <taxon>Chitinophagaceae</taxon>
        <taxon>Pinibacter</taxon>
    </lineage>
</organism>
<gene>
    <name evidence="1" type="ORF">KTO63_11100</name>
</gene>
<name>A0A9E2S6X4_9BACT</name>
<proteinExistence type="predicted"/>
<evidence type="ECO:0000313" key="1">
    <source>
        <dbReference type="EMBL" id="MBV4357698.1"/>
    </source>
</evidence>
<dbReference type="EMBL" id="JAHSPG010000008">
    <property type="protein sequence ID" value="MBV4357698.1"/>
    <property type="molecule type" value="Genomic_DNA"/>
</dbReference>
<comment type="caution">
    <text evidence="1">The sequence shown here is derived from an EMBL/GenBank/DDBJ whole genome shotgun (WGS) entry which is preliminary data.</text>
</comment>
<dbReference type="AlphaFoldDB" id="A0A9E2S6X4"/>
<dbReference type="Proteomes" id="UP000812270">
    <property type="component" value="Unassembled WGS sequence"/>
</dbReference>
<keyword evidence="2" id="KW-1185">Reference proteome</keyword>
<accession>A0A9E2S6X4</accession>
<dbReference type="PROSITE" id="PS51257">
    <property type="entry name" value="PROKAR_LIPOPROTEIN"/>
    <property type="match status" value="1"/>
</dbReference>
<evidence type="ECO:0000313" key="2">
    <source>
        <dbReference type="Proteomes" id="UP000812270"/>
    </source>
</evidence>